<name>A0ABW9KH58_9BACT</name>
<gene>
    <name evidence="1" type="ORF">ACK2TP_00875</name>
</gene>
<dbReference type="Proteomes" id="UP001634747">
    <property type="component" value="Unassembled WGS sequence"/>
</dbReference>
<sequence>MTTTEHFRKRESSPLAKLPGVAVLLLFLLAFVGQALHSHLPPPVLAHAASHAISGESDRSAAPVADTAETCSLCVAMQSAAPSSAGPAVGVLPVCRSTVLEHEVIVESEPVAFARLSRPPPTLSRAV</sequence>
<protein>
    <recommendedName>
        <fullName evidence="3">DUF2946 domain-containing protein</fullName>
    </recommendedName>
</protein>
<evidence type="ECO:0000313" key="2">
    <source>
        <dbReference type="Proteomes" id="UP001634747"/>
    </source>
</evidence>
<comment type="caution">
    <text evidence="1">The sequence shown here is derived from an EMBL/GenBank/DDBJ whole genome shotgun (WGS) entry which is preliminary data.</text>
</comment>
<keyword evidence="2" id="KW-1185">Reference proteome</keyword>
<dbReference type="EMBL" id="JBJYXY010000001">
    <property type="protein sequence ID" value="MFN2974305.1"/>
    <property type="molecule type" value="Genomic_DNA"/>
</dbReference>
<accession>A0ABW9KH58</accession>
<reference evidence="1 2" key="1">
    <citation type="submission" date="2024-12" db="EMBL/GenBank/DDBJ databases">
        <authorList>
            <person name="Lee Y."/>
        </authorList>
    </citation>
    <scope>NUCLEOTIDE SEQUENCE [LARGE SCALE GENOMIC DNA]</scope>
    <source>
        <strain evidence="1 2">03SUJ4</strain>
    </source>
</reference>
<evidence type="ECO:0008006" key="3">
    <source>
        <dbReference type="Google" id="ProtNLM"/>
    </source>
</evidence>
<proteinExistence type="predicted"/>
<evidence type="ECO:0000313" key="1">
    <source>
        <dbReference type="EMBL" id="MFN2974305.1"/>
    </source>
</evidence>
<dbReference type="RefSeq" id="WP_263414127.1">
    <property type="nucleotide sequence ID" value="NZ_BAABBH010000001.1"/>
</dbReference>
<organism evidence="1 2">
    <name type="scientific">Terriglobus aquaticus</name>
    <dbReference type="NCBI Taxonomy" id="940139"/>
    <lineage>
        <taxon>Bacteria</taxon>
        <taxon>Pseudomonadati</taxon>
        <taxon>Acidobacteriota</taxon>
        <taxon>Terriglobia</taxon>
        <taxon>Terriglobales</taxon>
        <taxon>Acidobacteriaceae</taxon>
        <taxon>Terriglobus</taxon>
    </lineage>
</organism>